<name>A0ABP0E7R5_9PEZI</name>
<dbReference type="CDD" id="cd15552">
    <property type="entry name" value="PHD_PHF3_like"/>
    <property type="match status" value="1"/>
</dbReference>
<feature type="compositionally biased region" description="Polar residues" evidence="7">
    <location>
        <begin position="108"/>
        <end position="121"/>
    </location>
</feature>
<evidence type="ECO:0000256" key="6">
    <source>
        <dbReference type="PROSITE-ProRule" id="PRU00146"/>
    </source>
</evidence>
<evidence type="ECO:0000256" key="7">
    <source>
        <dbReference type="SAM" id="MobiDB-lite"/>
    </source>
</evidence>
<feature type="compositionally biased region" description="Low complexity" evidence="7">
    <location>
        <begin position="58"/>
        <end position="73"/>
    </location>
</feature>
<keyword evidence="10" id="KW-1185">Reference proteome</keyword>
<dbReference type="PROSITE" id="PS01359">
    <property type="entry name" value="ZF_PHD_1"/>
    <property type="match status" value="1"/>
</dbReference>
<proteinExistence type="predicted"/>
<keyword evidence="2" id="KW-0479">Metal-binding</keyword>
<dbReference type="InterPro" id="IPR037869">
    <property type="entry name" value="Spp1/CFP1"/>
</dbReference>
<dbReference type="Pfam" id="PF00628">
    <property type="entry name" value="PHD"/>
    <property type="match status" value="1"/>
</dbReference>
<sequence length="661" mass="71098">MPASTAVSRGSRSPSPLSSSYSQATLSATLAVPVDAHMADSVNGIADGNLASVPIERSGSSSSSTAGASTVSSARRKGAALRGGRSANMRGQSGSSNGVRRIKKESARSTPSRPKNGTGNKRLSRSARSSLSPRPIKSELGSGSDNSDDDITREEDGLDDADDDVNSTRSNGDGPGMDGNTSDNGPYCICRGPDDHRWMIQCDDCEDWFHGDCVNIKKDEGENMMLSYICPNCTIPGRYVTRYRRLCSLPGCRRAARLYGEDGMSPAEAPLLTSASATASHFCSDSHRDQWWDGLLSQLTTDRRSSAALCAGRRASAAAEAKMAIDLFSPAQLLAVLAHTHQPGVAPMLLHGLVSDHHQKKKLPAAADVDPACMTVEERETTQTSAADRLHLAEQLVMCQKMLQLLDMAKARSQEAIKAGLVERDSCGYDQRLQHVGVQPHFQQFLSSPEGAALLAGDTLQAPQLDANGQPIDYSKTSRLKNGGHADDNDAADAPGLFLAKDAAGMCGKRKCKAHASWYSTLARDVRMQMHEFTRQATALRNNETRIRLAAVQRSFIKEHSACEVRYIGDSDNSLTALTSDSEYGDNDDDSESDSHHDSEDECIADTEKTKDESEQEDDARSCASLNHNTAPDSAFPEKEEDEDMVDLVGYGGDSENDDLG</sequence>
<evidence type="ECO:0000256" key="2">
    <source>
        <dbReference type="ARBA" id="ARBA00022723"/>
    </source>
</evidence>
<protein>
    <submittedName>
        <fullName evidence="9">COMPASS (Complex proteins associated with Set1p) component</fullName>
    </submittedName>
</protein>
<gene>
    <name evidence="9" type="primary">SPP1</name>
    <name evidence="9" type="ORF">SEPCBS57363_006532</name>
</gene>
<dbReference type="Gene3D" id="3.30.40.10">
    <property type="entry name" value="Zinc/RING finger domain, C3HC4 (zinc finger)"/>
    <property type="match status" value="1"/>
</dbReference>
<dbReference type="SMART" id="SM00249">
    <property type="entry name" value="PHD"/>
    <property type="match status" value="1"/>
</dbReference>
<feature type="region of interest" description="Disordered" evidence="7">
    <location>
        <begin position="1"/>
        <end position="22"/>
    </location>
</feature>
<dbReference type="PANTHER" id="PTHR46174">
    <property type="entry name" value="CXXC-TYPE ZINC FINGER PROTEIN 1"/>
    <property type="match status" value="1"/>
</dbReference>
<dbReference type="PANTHER" id="PTHR46174:SF1">
    <property type="entry name" value="CXXC-TYPE ZINC FINGER PROTEIN 1"/>
    <property type="match status" value="1"/>
</dbReference>
<evidence type="ECO:0000256" key="4">
    <source>
        <dbReference type="ARBA" id="ARBA00022833"/>
    </source>
</evidence>
<dbReference type="SUPFAM" id="SSF57903">
    <property type="entry name" value="FYVE/PHD zinc finger"/>
    <property type="match status" value="1"/>
</dbReference>
<keyword evidence="4" id="KW-0862">Zinc</keyword>
<reference evidence="9 10" key="1">
    <citation type="submission" date="2024-01" db="EMBL/GenBank/DDBJ databases">
        <authorList>
            <person name="Allen C."/>
            <person name="Tagirdzhanova G."/>
        </authorList>
    </citation>
    <scope>NUCLEOTIDE SEQUENCE [LARGE SCALE GENOMIC DNA]</scope>
    <source>
        <strain evidence="9 10">CBS 573.63</strain>
    </source>
</reference>
<dbReference type="Proteomes" id="UP001642501">
    <property type="component" value="Unassembled WGS sequence"/>
</dbReference>
<comment type="caution">
    <text evidence="9">The sequence shown here is derived from an EMBL/GenBank/DDBJ whole genome shotgun (WGS) entry which is preliminary data.</text>
</comment>
<dbReference type="PROSITE" id="PS50016">
    <property type="entry name" value="ZF_PHD_2"/>
    <property type="match status" value="1"/>
</dbReference>
<evidence type="ECO:0000313" key="10">
    <source>
        <dbReference type="Proteomes" id="UP001642501"/>
    </source>
</evidence>
<dbReference type="InterPro" id="IPR019787">
    <property type="entry name" value="Znf_PHD-finger"/>
</dbReference>
<evidence type="ECO:0000259" key="8">
    <source>
        <dbReference type="PROSITE" id="PS50016"/>
    </source>
</evidence>
<dbReference type="InterPro" id="IPR019786">
    <property type="entry name" value="Zinc_finger_PHD-type_CS"/>
</dbReference>
<feature type="region of interest" description="Disordered" evidence="7">
    <location>
        <begin position="578"/>
        <end position="661"/>
    </location>
</feature>
<feature type="compositionally biased region" description="Low complexity" evidence="7">
    <location>
        <begin position="126"/>
        <end position="135"/>
    </location>
</feature>
<feature type="region of interest" description="Disordered" evidence="7">
    <location>
        <begin position="52"/>
        <end position="185"/>
    </location>
</feature>
<organism evidence="9 10">
    <name type="scientific">Sporothrix epigloea</name>
    <dbReference type="NCBI Taxonomy" id="1892477"/>
    <lineage>
        <taxon>Eukaryota</taxon>
        <taxon>Fungi</taxon>
        <taxon>Dikarya</taxon>
        <taxon>Ascomycota</taxon>
        <taxon>Pezizomycotina</taxon>
        <taxon>Sordariomycetes</taxon>
        <taxon>Sordariomycetidae</taxon>
        <taxon>Ophiostomatales</taxon>
        <taxon>Ophiostomataceae</taxon>
        <taxon>Sporothrix</taxon>
    </lineage>
</organism>
<dbReference type="EMBL" id="CAWUOM010000204">
    <property type="protein sequence ID" value="CAK7275147.1"/>
    <property type="molecule type" value="Genomic_DNA"/>
</dbReference>
<evidence type="ECO:0000313" key="9">
    <source>
        <dbReference type="EMBL" id="CAK7275147.1"/>
    </source>
</evidence>
<feature type="compositionally biased region" description="Acidic residues" evidence="7">
    <location>
        <begin position="146"/>
        <end position="165"/>
    </location>
</feature>
<keyword evidence="3 6" id="KW-0863">Zinc-finger</keyword>
<feature type="compositionally biased region" description="Polar residues" evidence="7">
    <location>
        <begin position="89"/>
        <end position="98"/>
    </location>
</feature>
<dbReference type="InterPro" id="IPR011011">
    <property type="entry name" value="Znf_FYVE_PHD"/>
</dbReference>
<feature type="compositionally biased region" description="Low complexity" evidence="7">
    <location>
        <begin position="8"/>
        <end position="22"/>
    </location>
</feature>
<feature type="compositionally biased region" description="Acidic residues" evidence="7">
    <location>
        <begin position="583"/>
        <end position="592"/>
    </location>
</feature>
<evidence type="ECO:0000256" key="3">
    <source>
        <dbReference type="ARBA" id="ARBA00022771"/>
    </source>
</evidence>
<evidence type="ECO:0000256" key="5">
    <source>
        <dbReference type="ARBA" id="ARBA00023242"/>
    </source>
</evidence>
<accession>A0ABP0E7R5</accession>
<comment type="subcellular location">
    <subcellularLocation>
        <location evidence="1">Nucleus</location>
    </subcellularLocation>
</comment>
<keyword evidence="5" id="KW-0539">Nucleus</keyword>
<evidence type="ECO:0000256" key="1">
    <source>
        <dbReference type="ARBA" id="ARBA00004123"/>
    </source>
</evidence>
<dbReference type="InterPro" id="IPR001965">
    <property type="entry name" value="Znf_PHD"/>
</dbReference>
<feature type="domain" description="PHD-type" evidence="8">
    <location>
        <begin position="185"/>
        <end position="236"/>
    </location>
</feature>
<dbReference type="InterPro" id="IPR013083">
    <property type="entry name" value="Znf_RING/FYVE/PHD"/>
</dbReference>